<comment type="cofactor">
    <cofactor evidence="7">
        <name>Zn(2+)</name>
        <dbReference type="ChEBI" id="CHEBI:29105"/>
    </cofactor>
    <text evidence="7">Binds 1 zinc ion per subunit.</text>
</comment>
<dbReference type="PANTHER" id="PTHR38461">
    <property type="entry name" value="4-DEOXY-L-THREO-5-HEXOSULOSE-URONATE KETOL-ISOMERASE"/>
    <property type="match status" value="1"/>
</dbReference>
<dbReference type="GO" id="GO:0008270">
    <property type="term" value="F:zinc ion binding"/>
    <property type="evidence" value="ECO:0007669"/>
    <property type="project" value="UniProtKB-UniRule"/>
</dbReference>
<sequence>MKIFHNFHPEDVKSYDTQRLRKEFFEPDLFVEGQIRIIYSHIDRIVALGVCPKDQPLALNDVIDAKAFGTDYFLQRRELGIINLGGKTEVKTKDDVFILDYLDALYLGKESEDIVFTALEPQQQNALYCLSAPAHHKFANQLITQQQAKKVALGSQINANQRVINQYLHPDVVETCQLCMGITHLAEGSVWNTMPAHTHLRRMEVYLYFNIKPEQVVFHFLGEPEQTRHIVVRDKQLVFSPSWSIHSGCGTQNYSFIWGMIGENQTFDDMDFVDMNKIC</sequence>
<dbReference type="GO" id="GO:0008697">
    <property type="term" value="F:4-deoxy-L-threo-5-hexosulose-uronate ketol-isomerase activity"/>
    <property type="evidence" value="ECO:0007669"/>
    <property type="project" value="UniProtKB-UniRule"/>
</dbReference>
<proteinExistence type="inferred from homology"/>
<dbReference type="EMBL" id="LWID01000001">
    <property type="protein sequence ID" value="MDG6895717.1"/>
    <property type="molecule type" value="Genomic_DNA"/>
</dbReference>
<comment type="function">
    <text evidence="7">Catalyzes the isomerization of 5-dehydro-4-deoxy-D-glucuronate to 3-deoxy-D-glycero-2,5-hexodiulosonate.</text>
</comment>
<evidence type="ECO:0000256" key="2">
    <source>
        <dbReference type="ARBA" id="ARBA00005148"/>
    </source>
</evidence>
<dbReference type="InterPro" id="IPR007045">
    <property type="entry name" value="KduI"/>
</dbReference>
<keyword evidence="9" id="KW-1185">Reference proteome</keyword>
<keyword evidence="5 7" id="KW-0862">Zinc</keyword>
<comment type="similarity">
    <text evidence="3 7">Belongs to the KduI family.</text>
</comment>
<dbReference type="AlphaFoldDB" id="A0A9X4PCG1"/>
<feature type="binding site" evidence="7">
    <location>
        <position position="246"/>
    </location>
    <ligand>
        <name>Zn(2+)</name>
        <dbReference type="ChEBI" id="CHEBI:29105"/>
    </ligand>
</feature>
<dbReference type="PANTHER" id="PTHR38461:SF1">
    <property type="entry name" value="4-DEOXY-L-THREO-5-HEXOSULOSE-URONATE KETOL-ISOMERASE"/>
    <property type="match status" value="1"/>
</dbReference>
<evidence type="ECO:0000256" key="7">
    <source>
        <dbReference type="HAMAP-Rule" id="MF_00687"/>
    </source>
</evidence>
<dbReference type="InterPro" id="IPR014710">
    <property type="entry name" value="RmlC-like_jellyroll"/>
</dbReference>
<keyword evidence="6 7" id="KW-0413">Isomerase</keyword>
<feature type="binding site" evidence="7">
    <location>
        <position position="197"/>
    </location>
    <ligand>
        <name>Zn(2+)</name>
        <dbReference type="ChEBI" id="CHEBI:29105"/>
    </ligand>
</feature>
<accession>A0A9X4PCG1</accession>
<dbReference type="Pfam" id="PF04962">
    <property type="entry name" value="KduI"/>
    <property type="match status" value="1"/>
</dbReference>
<gene>
    <name evidence="7" type="primary">kduI</name>
    <name evidence="8" type="ORF">A6A20_08790</name>
</gene>
<evidence type="ECO:0000256" key="3">
    <source>
        <dbReference type="ARBA" id="ARBA00008086"/>
    </source>
</evidence>
<dbReference type="SUPFAM" id="SSF51182">
    <property type="entry name" value="RmlC-like cupins"/>
    <property type="match status" value="1"/>
</dbReference>
<evidence type="ECO:0000256" key="4">
    <source>
        <dbReference type="ARBA" id="ARBA00022723"/>
    </source>
</evidence>
<dbReference type="RefSeq" id="WP_279573089.1">
    <property type="nucleotide sequence ID" value="NZ_LWID01000001.1"/>
</dbReference>
<dbReference type="CDD" id="cd20491">
    <property type="entry name" value="cupin_KduI_C"/>
    <property type="match status" value="1"/>
</dbReference>
<dbReference type="Gene3D" id="2.60.120.520">
    <property type="entry name" value="pectin degrading enzyme 5-keto 4- deoxyuronate isomerase, domain 1"/>
    <property type="match status" value="1"/>
</dbReference>
<organism evidence="8 9">
    <name type="scientific">Volucribacter amazonae</name>
    <dbReference type="NCBI Taxonomy" id="256731"/>
    <lineage>
        <taxon>Bacteria</taxon>
        <taxon>Pseudomonadati</taxon>
        <taxon>Pseudomonadota</taxon>
        <taxon>Gammaproteobacteria</taxon>
        <taxon>Pasteurellales</taxon>
        <taxon>Pasteurellaceae</taxon>
        <taxon>Volucribacter</taxon>
    </lineage>
</organism>
<dbReference type="InterPro" id="IPR021120">
    <property type="entry name" value="KduI/IolB_isomerase"/>
</dbReference>
<name>A0A9X4PCG1_9PAST</name>
<evidence type="ECO:0000313" key="9">
    <source>
        <dbReference type="Proteomes" id="UP001155500"/>
    </source>
</evidence>
<dbReference type="HAMAP" id="MF_00687">
    <property type="entry name" value="KduI"/>
    <property type="match status" value="1"/>
</dbReference>
<reference evidence="8" key="1">
    <citation type="submission" date="2016-03" db="EMBL/GenBank/DDBJ databases">
        <title>Co-evolution between Pasteurellaceae and their hosts.</title>
        <authorList>
            <person name="Hansen M.J."/>
            <person name="Bojesen A.M."/>
            <person name="Planet P."/>
        </authorList>
    </citation>
    <scope>NUCLEOTIDE SEQUENCE</scope>
    <source>
        <strain evidence="8">146/S8/89</strain>
    </source>
</reference>
<evidence type="ECO:0000256" key="5">
    <source>
        <dbReference type="ARBA" id="ARBA00022833"/>
    </source>
</evidence>
<feature type="binding site" evidence="7">
    <location>
        <position position="199"/>
    </location>
    <ligand>
        <name>Zn(2+)</name>
        <dbReference type="ChEBI" id="CHEBI:29105"/>
    </ligand>
</feature>
<dbReference type="PIRSF" id="PIRSF006625">
    <property type="entry name" value="KduI"/>
    <property type="match status" value="1"/>
</dbReference>
<dbReference type="NCBIfam" id="NF002091">
    <property type="entry name" value="PRK00924.1"/>
    <property type="match status" value="1"/>
</dbReference>
<feature type="binding site" evidence="7">
    <location>
        <position position="204"/>
    </location>
    <ligand>
        <name>Zn(2+)</name>
        <dbReference type="ChEBI" id="CHEBI:29105"/>
    </ligand>
</feature>
<comment type="caution">
    <text evidence="8">The sequence shown here is derived from an EMBL/GenBank/DDBJ whole genome shotgun (WGS) entry which is preliminary data.</text>
</comment>
<evidence type="ECO:0000313" key="8">
    <source>
        <dbReference type="EMBL" id="MDG6895717.1"/>
    </source>
</evidence>
<dbReference type="GO" id="GO:0019698">
    <property type="term" value="P:D-galacturonate catabolic process"/>
    <property type="evidence" value="ECO:0007669"/>
    <property type="project" value="TreeGrafter"/>
</dbReference>
<dbReference type="Proteomes" id="UP001155500">
    <property type="component" value="Unassembled WGS sequence"/>
</dbReference>
<keyword evidence="4 7" id="KW-0479">Metal-binding</keyword>
<dbReference type="EC" id="5.3.1.17" evidence="7"/>
<dbReference type="InterPro" id="IPR027449">
    <property type="entry name" value="KduI_N"/>
</dbReference>
<evidence type="ECO:0000256" key="1">
    <source>
        <dbReference type="ARBA" id="ARBA00000552"/>
    </source>
</evidence>
<dbReference type="InterPro" id="IPR011051">
    <property type="entry name" value="RmlC_Cupin_sf"/>
</dbReference>
<protein>
    <recommendedName>
        <fullName evidence="7">4-deoxy-L-threo-5-hexosulose-uronate ketol-isomerase</fullName>
        <ecNumber evidence="7">5.3.1.17</ecNumber>
    </recommendedName>
    <alternativeName>
        <fullName evidence="7">5-keto-4-deoxyuronate isomerase</fullName>
    </alternativeName>
    <alternativeName>
        <fullName evidence="7">DKI isomerase</fullName>
    </alternativeName>
</protein>
<evidence type="ECO:0000256" key="6">
    <source>
        <dbReference type="ARBA" id="ARBA00023235"/>
    </source>
</evidence>
<comment type="pathway">
    <text evidence="2 7">Glycan metabolism; pectin degradation; 2-dehydro-3-deoxy-D-gluconate from pectin: step 4/5.</text>
</comment>
<dbReference type="Gene3D" id="2.60.120.10">
    <property type="entry name" value="Jelly Rolls"/>
    <property type="match status" value="1"/>
</dbReference>
<dbReference type="CDD" id="cd20294">
    <property type="entry name" value="cupin_KduI_N"/>
    <property type="match status" value="1"/>
</dbReference>
<dbReference type="GO" id="GO:0042840">
    <property type="term" value="P:D-glucuronate catabolic process"/>
    <property type="evidence" value="ECO:0007669"/>
    <property type="project" value="TreeGrafter"/>
</dbReference>
<comment type="catalytic activity">
    <reaction evidence="1 7">
        <text>5-dehydro-4-deoxy-D-glucuronate = 3-deoxy-D-glycero-2,5-hexodiulosonate</text>
        <dbReference type="Rhea" id="RHEA:23896"/>
        <dbReference type="ChEBI" id="CHEBI:17117"/>
        <dbReference type="ChEBI" id="CHEBI:29071"/>
        <dbReference type="EC" id="5.3.1.17"/>
    </reaction>
</comment>
<dbReference type="GO" id="GO:0045490">
    <property type="term" value="P:pectin catabolic process"/>
    <property type="evidence" value="ECO:0007669"/>
    <property type="project" value="UniProtKB-UniRule"/>
</dbReference>